<keyword evidence="1" id="KW-0812">Transmembrane</keyword>
<evidence type="ECO:0000256" key="1">
    <source>
        <dbReference type="SAM" id="Phobius"/>
    </source>
</evidence>
<protein>
    <recommendedName>
        <fullName evidence="4">DUF2746 domain-containing protein</fullName>
    </recommendedName>
</protein>
<keyword evidence="3" id="KW-1185">Reference proteome</keyword>
<sequence>MTLPEVIRAAAEYYEPNDAIGLAGLFVIGLPSILAAVASIAAIVVSVRGQRRGKDRREEDRAVLNDVSEKVNVLPDVQRKVDVVRNNVQNGHSDPLRDDLDRQFAAIHRKVEEKFNEQARDLRAMRNDVRRDIGGIREEIRTERQERIEGDKRRCK</sequence>
<feature type="transmembrane region" description="Helical" evidence="1">
    <location>
        <begin position="20"/>
        <end position="47"/>
    </location>
</feature>
<dbReference type="EMBL" id="JBKBDD010000003">
    <property type="protein sequence ID" value="MFN6543931.1"/>
    <property type="molecule type" value="Genomic_DNA"/>
</dbReference>
<evidence type="ECO:0000313" key="3">
    <source>
        <dbReference type="Proteomes" id="UP001635816"/>
    </source>
</evidence>
<keyword evidence="1" id="KW-1133">Transmembrane helix</keyword>
<gene>
    <name evidence="2" type="ORF">ACK4CT_12145</name>
</gene>
<evidence type="ECO:0008006" key="4">
    <source>
        <dbReference type="Google" id="ProtNLM"/>
    </source>
</evidence>
<evidence type="ECO:0000313" key="2">
    <source>
        <dbReference type="EMBL" id="MFN6543931.1"/>
    </source>
</evidence>
<dbReference type="RefSeq" id="WP_396903010.1">
    <property type="nucleotide sequence ID" value="NZ_JBKBDD010000003.1"/>
</dbReference>
<comment type="caution">
    <text evidence="2">The sequence shown here is derived from an EMBL/GenBank/DDBJ whole genome shotgun (WGS) entry which is preliminary data.</text>
</comment>
<keyword evidence="1" id="KW-0472">Membrane</keyword>
<name>A0ABW9L7L2_9MYCO</name>
<accession>A0ABW9L7L2</accession>
<organism evidence="2 3">
    <name type="scientific">Mycolicibacterium nivoides</name>
    <dbReference type="NCBI Taxonomy" id="2487344"/>
    <lineage>
        <taxon>Bacteria</taxon>
        <taxon>Bacillati</taxon>
        <taxon>Actinomycetota</taxon>
        <taxon>Actinomycetes</taxon>
        <taxon>Mycobacteriales</taxon>
        <taxon>Mycobacteriaceae</taxon>
        <taxon>Mycolicibacterium</taxon>
    </lineage>
</organism>
<reference evidence="2 3" key="1">
    <citation type="submission" date="2024-12" db="EMBL/GenBank/DDBJ databases">
        <title>The coexistence of Mycolicibacterium septicum and Mycolicibacterium nivoides in clinical samples.</title>
        <authorList>
            <person name="Wang C."/>
            <person name="Feng Y."/>
            <person name="Zong Z."/>
        </authorList>
    </citation>
    <scope>NUCLEOTIDE SEQUENCE [LARGE SCALE GENOMIC DNA]</scope>
    <source>
        <strain evidence="2 3">120309</strain>
    </source>
</reference>
<dbReference type="Proteomes" id="UP001635816">
    <property type="component" value="Unassembled WGS sequence"/>
</dbReference>
<proteinExistence type="predicted"/>